<dbReference type="CDD" id="cd01638">
    <property type="entry name" value="CysQ"/>
    <property type="match status" value="1"/>
</dbReference>
<dbReference type="RefSeq" id="WP_244712538.1">
    <property type="nucleotide sequence ID" value="NZ_CP095073.1"/>
</dbReference>
<dbReference type="Proteomes" id="UP000831787">
    <property type="component" value="Chromosome"/>
</dbReference>
<dbReference type="PROSITE" id="PS00629">
    <property type="entry name" value="IMP_1"/>
    <property type="match status" value="1"/>
</dbReference>
<dbReference type="EMBL" id="CP095073">
    <property type="protein sequence ID" value="UOQ45709.1"/>
    <property type="molecule type" value="Genomic_DNA"/>
</dbReference>
<keyword evidence="6" id="KW-1185">Reference proteome</keyword>
<feature type="binding site" evidence="4">
    <location>
        <position position="81"/>
    </location>
    <ligand>
        <name>Mg(2+)</name>
        <dbReference type="ChEBI" id="CHEBI:18420"/>
        <label>1</label>
    </ligand>
</feature>
<comment type="similarity">
    <text evidence="4">Belongs to the inositol monophosphatase superfamily. CysQ family.</text>
</comment>
<dbReference type="Pfam" id="PF00459">
    <property type="entry name" value="Inositol_P"/>
    <property type="match status" value="1"/>
</dbReference>
<name>A0ABY4END6_9BACI</name>
<evidence type="ECO:0000256" key="1">
    <source>
        <dbReference type="ARBA" id="ARBA00001625"/>
    </source>
</evidence>
<keyword evidence="4 5" id="KW-0378">Hydrolase</keyword>
<comment type="subcellular location">
    <subcellularLocation>
        <location evidence="4">Cell membrane</location>
        <topology evidence="4">Peripheral membrane protein</topology>
        <orientation evidence="4">Cytoplasmic side</orientation>
    </subcellularLocation>
</comment>
<dbReference type="Gene3D" id="3.40.190.80">
    <property type="match status" value="1"/>
</dbReference>
<organism evidence="5 6">
    <name type="scientific">Halobacillus salinarum</name>
    <dbReference type="NCBI Taxonomy" id="2932257"/>
    <lineage>
        <taxon>Bacteria</taxon>
        <taxon>Bacillati</taxon>
        <taxon>Bacillota</taxon>
        <taxon>Bacilli</taxon>
        <taxon>Bacillales</taxon>
        <taxon>Bacillaceae</taxon>
        <taxon>Halobacillus</taxon>
    </lineage>
</organism>
<keyword evidence="3 4" id="KW-0460">Magnesium</keyword>
<feature type="binding site" evidence="4">
    <location>
        <position position="83"/>
    </location>
    <ligand>
        <name>Mg(2+)</name>
        <dbReference type="ChEBI" id="CHEBI:18420"/>
        <label>1</label>
    </ligand>
</feature>
<keyword evidence="4" id="KW-0472">Membrane</keyword>
<dbReference type="HAMAP" id="MF_02095">
    <property type="entry name" value="CysQ"/>
    <property type="match status" value="1"/>
</dbReference>
<dbReference type="InterPro" id="IPR050725">
    <property type="entry name" value="CysQ/Inositol_MonoPase"/>
</dbReference>
<dbReference type="InterPro" id="IPR020583">
    <property type="entry name" value="Inositol_monoP_metal-BS"/>
</dbReference>
<proteinExistence type="inferred from homology"/>
<protein>
    <recommendedName>
        <fullName evidence="4">3'(2'),5'-bisphosphate nucleotidase CysQ</fullName>
        <ecNumber evidence="4">3.1.3.7</ecNumber>
    </recommendedName>
    <alternativeName>
        <fullName evidence="4">3'(2'),5-bisphosphonucleoside 3'(2')-phosphohydrolase</fullName>
    </alternativeName>
    <alternativeName>
        <fullName evidence="4">3'-phosphoadenosine 5'-phosphate phosphatase</fullName>
        <shortName evidence="4">PAP phosphatase</shortName>
    </alternativeName>
</protein>
<feature type="binding site" evidence="4">
    <location>
        <position position="81"/>
    </location>
    <ligand>
        <name>Mg(2+)</name>
        <dbReference type="ChEBI" id="CHEBI:18420"/>
        <label>2</label>
    </ligand>
</feature>
<evidence type="ECO:0000313" key="6">
    <source>
        <dbReference type="Proteomes" id="UP000831787"/>
    </source>
</evidence>
<feature type="binding site" evidence="4">
    <location>
        <position position="225"/>
    </location>
    <ligand>
        <name>substrate</name>
    </ligand>
</feature>
<reference evidence="5 6" key="1">
    <citation type="submission" date="2022-04" db="EMBL/GenBank/DDBJ databases">
        <title>Halobacillus sp. isolated from saltern.</title>
        <authorList>
            <person name="Won M."/>
            <person name="Lee C.-M."/>
            <person name="Woen H.-Y."/>
            <person name="Kwon S.-W."/>
        </authorList>
    </citation>
    <scope>NUCLEOTIDE SEQUENCE [LARGE SCALE GENOMIC DNA]</scope>
    <source>
        <strain evidence="5 6">SSBR10-3</strain>
    </source>
</reference>
<evidence type="ECO:0000313" key="5">
    <source>
        <dbReference type="EMBL" id="UOQ45709.1"/>
    </source>
</evidence>
<dbReference type="PANTHER" id="PTHR43028:SF5">
    <property type="entry name" value="3'(2'),5'-BISPHOSPHATE NUCLEOTIDASE 1"/>
    <property type="match status" value="1"/>
</dbReference>
<dbReference type="NCBIfam" id="TIGR01331">
    <property type="entry name" value="bisphos_cysQ"/>
    <property type="match status" value="1"/>
</dbReference>
<dbReference type="GO" id="GO:0008441">
    <property type="term" value="F:3'(2'),5'-bisphosphate nucleotidase activity"/>
    <property type="evidence" value="ECO:0007669"/>
    <property type="project" value="UniProtKB-EC"/>
</dbReference>
<feature type="binding site" evidence="4">
    <location>
        <begin position="83"/>
        <end position="86"/>
    </location>
    <ligand>
        <name>substrate</name>
    </ligand>
</feature>
<feature type="binding site" evidence="4">
    <location>
        <position position="61"/>
    </location>
    <ligand>
        <name>Mg(2+)</name>
        <dbReference type="ChEBI" id="CHEBI:18420"/>
        <label>1</label>
    </ligand>
</feature>
<feature type="binding site" evidence="4">
    <location>
        <position position="225"/>
    </location>
    <ligand>
        <name>Mg(2+)</name>
        <dbReference type="ChEBI" id="CHEBI:18420"/>
        <label>2</label>
    </ligand>
</feature>
<dbReference type="PRINTS" id="PR00377">
    <property type="entry name" value="IMPHPHTASES"/>
</dbReference>
<dbReference type="InterPro" id="IPR000760">
    <property type="entry name" value="Inositol_monophosphatase-like"/>
</dbReference>
<dbReference type="PANTHER" id="PTHR43028">
    <property type="entry name" value="3'(2'),5'-BISPHOSPHATE NUCLEOTIDASE 1"/>
    <property type="match status" value="1"/>
</dbReference>
<keyword evidence="4" id="KW-1003">Cell membrane</keyword>
<accession>A0ABY4END6</accession>
<dbReference type="SUPFAM" id="SSF56655">
    <property type="entry name" value="Carbohydrate phosphatase"/>
    <property type="match status" value="1"/>
</dbReference>
<keyword evidence="2 4" id="KW-0479">Metal-binding</keyword>
<dbReference type="EC" id="3.1.3.7" evidence="4"/>
<comment type="catalytic activity">
    <reaction evidence="1 4">
        <text>adenosine 3',5'-bisphosphate + H2O = AMP + phosphate</text>
        <dbReference type="Rhea" id="RHEA:10040"/>
        <dbReference type="ChEBI" id="CHEBI:15377"/>
        <dbReference type="ChEBI" id="CHEBI:43474"/>
        <dbReference type="ChEBI" id="CHEBI:58343"/>
        <dbReference type="ChEBI" id="CHEBI:456215"/>
        <dbReference type="EC" id="3.1.3.7"/>
    </reaction>
</comment>
<sequence>MWKAVEAAYQAGVEIMKIYETEMEVEYKEDQSPLTIADKTSHSIIVQALKQMTPKWPVLSEEGSEITYEERAGWEDFWLVDPIDGTKEFIKKNGEFTVNIAHMKNNKPEAGIIYAPALDTLYYGDKQNGAFTLKQFSKHMGRLTSLDELLKQAEQLPASHKSTDKIRVVASRSHLSEETKAFIEELKSDGSIVETISAGSSLKLCLIAEGSADYYPRYAPTMEWDTGAGQAIVESAGGRVLTATEQEPLAYNKENLRNPWFLARR</sequence>
<comment type="function">
    <text evidence="4">Converts adenosine-3',5'-bisphosphate (PAP) to AMP.</text>
</comment>
<gene>
    <name evidence="4 5" type="primary">cysQ</name>
    <name evidence="5" type="ORF">MUN89_07200</name>
</gene>
<evidence type="ECO:0000256" key="3">
    <source>
        <dbReference type="ARBA" id="ARBA00022842"/>
    </source>
</evidence>
<evidence type="ECO:0000256" key="4">
    <source>
        <dbReference type="HAMAP-Rule" id="MF_02095"/>
    </source>
</evidence>
<comment type="cofactor">
    <cofactor evidence="4">
        <name>Mg(2+)</name>
        <dbReference type="ChEBI" id="CHEBI:18420"/>
    </cofactor>
</comment>
<dbReference type="Gene3D" id="3.30.540.10">
    <property type="entry name" value="Fructose-1,6-Bisphosphatase, subunit A, domain 1"/>
    <property type="match status" value="1"/>
</dbReference>
<feature type="binding site" evidence="4">
    <location>
        <position position="84"/>
    </location>
    <ligand>
        <name>Mg(2+)</name>
        <dbReference type="ChEBI" id="CHEBI:18420"/>
        <label>2</label>
    </ligand>
</feature>
<evidence type="ECO:0000256" key="2">
    <source>
        <dbReference type="ARBA" id="ARBA00022723"/>
    </source>
</evidence>
<feature type="binding site" evidence="4">
    <location>
        <position position="61"/>
    </location>
    <ligand>
        <name>substrate</name>
    </ligand>
</feature>
<dbReference type="InterPro" id="IPR006240">
    <property type="entry name" value="CysQ"/>
</dbReference>